<dbReference type="InterPro" id="IPR029069">
    <property type="entry name" value="HotDog_dom_sf"/>
</dbReference>
<feature type="domain" description="Thioesterase" evidence="3">
    <location>
        <begin position="18"/>
        <end position="102"/>
    </location>
</feature>
<dbReference type="Gene3D" id="3.10.129.10">
    <property type="entry name" value="Hotdog Thioesterase"/>
    <property type="match status" value="1"/>
</dbReference>
<dbReference type="EC" id="3.1.2.-" evidence="4"/>
<name>F8UHM2_9ZZZZ</name>
<dbReference type="AlphaFoldDB" id="F8UHM2"/>
<dbReference type="InterPro" id="IPR006684">
    <property type="entry name" value="YbgC/YbaW"/>
</dbReference>
<protein>
    <submittedName>
        <fullName evidence="4">4-hydroxybenzoyl-CoA thioesterase</fullName>
        <ecNumber evidence="4">3.1.2.-</ecNumber>
    </submittedName>
</protein>
<evidence type="ECO:0000313" key="4">
    <source>
        <dbReference type="EMBL" id="AEI30529.1"/>
    </source>
</evidence>
<keyword evidence="2 4" id="KW-0378">Hydrolase</keyword>
<organism evidence="4">
    <name type="scientific">uncultured microorganism</name>
    <dbReference type="NCBI Taxonomy" id="358574"/>
    <lineage>
        <taxon>unclassified sequences</taxon>
        <taxon>environmental samples</taxon>
    </lineage>
</organism>
<proteinExistence type="inferred from homology"/>
<dbReference type="InterPro" id="IPR050563">
    <property type="entry name" value="4-hydroxybenzoyl-CoA_TE"/>
</dbReference>
<sequence>MEDFYIEKKMYYHDTDCGGVVYYANYLKYLEEGRSEFCLSKGLDLKGLVSAGTYFVVARVEIDYKAPAKYQDNLKIYTRIEKVGGSSVYFRQEIKRDNMTVVEAKTIWVCVNREFKVKPIPQEAKKYFSTAN</sequence>
<dbReference type="EMBL" id="JF805201">
    <property type="protein sequence ID" value="AEI30529.1"/>
    <property type="molecule type" value="Genomic_DNA"/>
</dbReference>
<evidence type="ECO:0000256" key="1">
    <source>
        <dbReference type="ARBA" id="ARBA00005953"/>
    </source>
</evidence>
<dbReference type="SUPFAM" id="SSF54637">
    <property type="entry name" value="Thioesterase/thiol ester dehydrase-isomerase"/>
    <property type="match status" value="1"/>
</dbReference>
<gene>
    <name evidence="4" type="ORF">LDC_03352</name>
</gene>
<dbReference type="Pfam" id="PF03061">
    <property type="entry name" value="4HBT"/>
    <property type="match status" value="1"/>
</dbReference>
<dbReference type="PANTHER" id="PTHR31793">
    <property type="entry name" value="4-HYDROXYBENZOYL-COA THIOESTERASE FAMILY MEMBER"/>
    <property type="match status" value="1"/>
</dbReference>
<reference evidence="4" key="1">
    <citation type="submission" date="2011-04" db="EMBL/GenBank/DDBJ databases">
        <title>Taxonomic and functional metagenomic profiling of the microbial community in the anoxic sediment of a brackish shallow lake (Laguna de Carrizo Central Spain).</title>
        <authorList>
            <consortium name="CONSOLIDER consortium CSD2007-00005"/>
            <person name="Guazzaroni M.-E."/>
            <person name="Richter M."/>
            <person name="Garcia-Salamanca A."/>
            <person name="Yarza P."/>
            <person name="Ferrer M."/>
        </authorList>
    </citation>
    <scope>NUCLEOTIDE SEQUENCE</scope>
</reference>
<dbReference type="PANTHER" id="PTHR31793:SF37">
    <property type="entry name" value="ACYL-COA THIOESTER HYDROLASE YBGC"/>
    <property type="match status" value="1"/>
</dbReference>
<dbReference type="CDD" id="cd00586">
    <property type="entry name" value="4HBT"/>
    <property type="match status" value="1"/>
</dbReference>
<accession>F8UHM2</accession>
<dbReference type="PIRSF" id="PIRSF003230">
    <property type="entry name" value="YbgC"/>
    <property type="match status" value="1"/>
</dbReference>
<dbReference type="NCBIfam" id="TIGR00051">
    <property type="entry name" value="YbgC/FadM family acyl-CoA thioesterase"/>
    <property type="match status" value="1"/>
</dbReference>
<evidence type="ECO:0000259" key="3">
    <source>
        <dbReference type="Pfam" id="PF03061"/>
    </source>
</evidence>
<evidence type="ECO:0000256" key="2">
    <source>
        <dbReference type="ARBA" id="ARBA00022801"/>
    </source>
</evidence>
<comment type="similarity">
    <text evidence="1">Belongs to the 4-hydroxybenzoyl-CoA thioesterase family.</text>
</comment>
<dbReference type="InterPro" id="IPR006683">
    <property type="entry name" value="Thioestr_dom"/>
</dbReference>
<dbReference type="GO" id="GO:0047617">
    <property type="term" value="F:fatty acyl-CoA hydrolase activity"/>
    <property type="evidence" value="ECO:0007669"/>
    <property type="project" value="TreeGrafter"/>
</dbReference>